<dbReference type="Proteomes" id="UP000015530">
    <property type="component" value="Unassembled WGS sequence"/>
</dbReference>
<dbReference type="HOGENOM" id="CLU_915294_0_0_1"/>
<evidence type="ECO:0000313" key="2">
    <source>
        <dbReference type="EMBL" id="EQB53315.1"/>
    </source>
</evidence>
<reference evidence="3" key="1">
    <citation type="journal article" date="2013" name="Mol. Plant Microbe Interact.">
        <title>Global aspects of pacC regulation of pathogenicity genes in Colletotrichum gloeosporioides as revealed by transcriptome analysis.</title>
        <authorList>
            <person name="Alkan N."/>
            <person name="Meng X."/>
            <person name="Friedlander G."/>
            <person name="Reuveni E."/>
            <person name="Sukno S."/>
            <person name="Sherman A."/>
            <person name="Thon M."/>
            <person name="Fluhr R."/>
            <person name="Prusky D."/>
        </authorList>
    </citation>
    <scope>NUCLEOTIDE SEQUENCE [LARGE SCALE GENOMIC DNA]</scope>
    <source>
        <strain evidence="3">Cg-14</strain>
    </source>
</reference>
<feature type="compositionally biased region" description="Basic and acidic residues" evidence="1">
    <location>
        <begin position="202"/>
        <end position="211"/>
    </location>
</feature>
<dbReference type="EMBL" id="AMYD01001391">
    <property type="protein sequence ID" value="EQB53315.1"/>
    <property type="molecule type" value="Genomic_DNA"/>
</dbReference>
<feature type="compositionally biased region" description="Basic and acidic residues" evidence="1">
    <location>
        <begin position="144"/>
        <end position="161"/>
    </location>
</feature>
<comment type="caution">
    <text evidence="2">The sequence shown here is derived from an EMBL/GenBank/DDBJ whole genome shotgun (WGS) entry which is preliminary data.</text>
</comment>
<name>T0LXX2_COLGC</name>
<feature type="compositionally biased region" description="Acidic residues" evidence="1">
    <location>
        <begin position="100"/>
        <end position="114"/>
    </location>
</feature>
<protein>
    <submittedName>
        <fullName evidence="2">Uncharacterized protein</fullName>
    </submittedName>
</protein>
<feature type="region of interest" description="Disordered" evidence="1">
    <location>
        <begin position="66"/>
        <end position="240"/>
    </location>
</feature>
<feature type="compositionally biased region" description="Basic and acidic residues" evidence="1">
    <location>
        <begin position="66"/>
        <end position="99"/>
    </location>
</feature>
<evidence type="ECO:0000256" key="1">
    <source>
        <dbReference type="SAM" id="MobiDB-lite"/>
    </source>
</evidence>
<feature type="compositionally biased region" description="Acidic residues" evidence="1">
    <location>
        <begin position="124"/>
        <end position="143"/>
    </location>
</feature>
<sequence length="304" mass="34813">MSTADANMASIEERRQIVETRLKEVYDAHESIKEDIELDVDSLGNNYRLLVLHDGLIKTLEKRLERIRNSDNTSSDKPKDNSKPEDDSGPEEKSDSEEKSEPEDDSDSEDDSEPEEKSDSEEKSEPEDDSDSEENSEPEDDSDSKEKSDSEEKSEPEKNSEPEENGEERESNSDAISEAESDNSSEVEIQRTATASPAHQNADQRQKSDGAKKRRRDEFEDLESDQESFFSKTKRSRHHAGGCVSAFDEKDLKLVRFIRRMPQLSTERQIESLKWIHPIGKKMMVEWMDMVESFQIMNITAAKR</sequence>
<gene>
    <name evidence="2" type="ORF">CGLO_06973</name>
</gene>
<proteinExistence type="predicted"/>
<evidence type="ECO:0000313" key="3">
    <source>
        <dbReference type="Proteomes" id="UP000015530"/>
    </source>
</evidence>
<dbReference type="AlphaFoldDB" id="T0LXX2"/>
<organism evidence="2 3">
    <name type="scientific">Colletotrichum gloeosporioides (strain Cg-14)</name>
    <name type="common">Anthracnose fungus</name>
    <name type="synonym">Glomerella cingulata</name>
    <dbReference type="NCBI Taxonomy" id="1237896"/>
    <lineage>
        <taxon>Eukaryota</taxon>
        <taxon>Fungi</taxon>
        <taxon>Dikarya</taxon>
        <taxon>Ascomycota</taxon>
        <taxon>Pezizomycotina</taxon>
        <taxon>Sordariomycetes</taxon>
        <taxon>Hypocreomycetidae</taxon>
        <taxon>Glomerellales</taxon>
        <taxon>Glomerellaceae</taxon>
        <taxon>Colletotrichum</taxon>
        <taxon>Colletotrichum gloeosporioides species complex</taxon>
    </lineage>
</organism>
<feature type="compositionally biased region" description="Polar residues" evidence="1">
    <location>
        <begin position="186"/>
        <end position="201"/>
    </location>
</feature>
<dbReference type="STRING" id="1237896.T0LXX2"/>
<dbReference type="OrthoDB" id="4846295at2759"/>
<accession>T0LXX2</accession>